<comment type="similarity">
    <text evidence="3">Belongs to the bacterial sugar transferase family.</text>
</comment>
<comment type="subcellular location">
    <subcellularLocation>
        <location evidence="2">Cell membrane</location>
    </subcellularLocation>
    <subcellularLocation>
        <location evidence="1">Membrane</location>
        <topology evidence="1">Multi-pass membrane protein</topology>
    </subcellularLocation>
</comment>
<sequence>MVPDALAGFAPRQGGLGSGQRLRSAWRWTLHSLALPALDILAAQIGILFALTALPALHDAGEAPLNWDLPLASALGAAMLACHRILGLYDTAGHGALERLRLRVIGAVVAPCVTVTILAAFSVAATPALPVIILACATAGAVGLLLEALVCPVLIRHGAWGSPALVVGSGPAAAGLAERLLRQPELGLRPIGFAADRISGEVAMPLANLGTVAEAARLHGSKAVAVVAMSGEVASGEIARLPFHRVIAVPESGNLPTLRVNFRSLGGDLGLEVSNLSQAVLQRRLKRVLELLITIPVFMVALPVIGVLVVLIKMISPGPAIYVQRRVGLHGRPVAVLKLRTMHTDAERLLADLLARDPAAREEWDRYMKLARDPRVLPGIGDFLRRSSLDELPQLWNVLRGDLSLIGPRPFPDYHVARFGSEFQQLRMSVKPGVTGLWQIAERSNADLRRQEALDTFYIQNWSLWLDLYIVLKTLPAVLCARGAR</sequence>
<evidence type="ECO:0000256" key="5">
    <source>
        <dbReference type="ARBA" id="ARBA00022679"/>
    </source>
</evidence>
<evidence type="ECO:0000256" key="1">
    <source>
        <dbReference type="ARBA" id="ARBA00004141"/>
    </source>
</evidence>
<dbReference type="NCBIfam" id="TIGR03025">
    <property type="entry name" value="EPS_sugtrans"/>
    <property type="match status" value="1"/>
</dbReference>
<evidence type="ECO:0000313" key="12">
    <source>
        <dbReference type="EMBL" id="MFC3003539.1"/>
    </source>
</evidence>
<keyword evidence="4" id="KW-1003">Cell membrane</keyword>
<evidence type="ECO:0000256" key="10">
    <source>
        <dbReference type="SAM" id="Phobius"/>
    </source>
</evidence>
<evidence type="ECO:0000256" key="4">
    <source>
        <dbReference type="ARBA" id="ARBA00022475"/>
    </source>
</evidence>
<organism evidence="12 13">
    <name type="scientific">Falsiroseomonas tokyonensis</name>
    <dbReference type="NCBI Taxonomy" id="430521"/>
    <lineage>
        <taxon>Bacteria</taxon>
        <taxon>Pseudomonadati</taxon>
        <taxon>Pseudomonadota</taxon>
        <taxon>Alphaproteobacteria</taxon>
        <taxon>Acetobacterales</taxon>
        <taxon>Roseomonadaceae</taxon>
        <taxon>Falsiroseomonas</taxon>
    </lineage>
</organism>
<evidence type="ECO:0000256" key="7">
    <source>
        <dbReference type="ARBA" id="ARBA00022989"/>
    </source>
</evidence>
<protein>
    <submittedName>
        <fullName evidence="12">Exopolysaccharide biosynthesis polyprenyl glycosylphosphotransferase</fullName>
    </submittedName>
</protein>
<feature type="transmembrane region" description="Helical" evidence="10">
    <location>
        <begin position="131"/>
        <end position="155"/>
    </location>
</feature>
<keyword evidence="5" id="KW-0808">Transferase</keyword>
<dbReference type="PANTHER" id="PTHR30576:SF4">
    <property type="entry name" value="UNDECAPRENYL-PHOSPHATE GALACTOSE PHOSPHOTRANSFERASE"/>
    <property type="match status" value="1"/>
</dbReference>
<keyword evidence="6 10" id="KW-0812">Transmembrane</keyword>
<dbReference type="InterPro" id="IPR017475">
    <property type="entry name" value="EPS_sugar_tfrase"/>
</dbReference>
<keyword evidence="9" id="KW-0270">Exopolysaccharide synthesis</keyword>
<evidence type="ECO:0000256" key="6">
    <source>
        <dbReference type="ARBA" id="ARBA00022692"/>
    </source>
</evidence>
<dbReference type="EMBL" id="JBHRSB010000012">
    <property type="protein sequence ID" value="MFC3003539.1"/>
    <property type="molecule type" value="Genomic_DNA"/>
</dbReference>
<evidence type="ECO:0000259" key="11">
    <source>
        <dbReference type="Pfam" id="PF02397"/>
    </source>
</evidence>
<keyword evidence="13" id="KW-1185">Reference proteome</keyword>
<feature type="transmembrane region" description="Helical" evidence="10">
    <location>
        <begin position="69"/>
        <end position="92"/>
    </location>
</feature>
<feature type="domain" description="Bacterial sugar transferase" evidence="11">
    <location>
        <begin position="286"/>
        <end position="479"/>
    </location>
</feature>
<dbReference type="Pfam" id="PF02397">
    <property type="entry name" value="Bac_transf"/>
    <property type="match status" value="1"/>
</dbReference>
<accession>A0ABV7C4W1</accession>
<feature type="transmembrane region" description="Helical" evidence="10">
    <location>
        <begin position="104"/>
        <end position="125"/>
    </location>
</feature>
<evidence type="ECO:0000256" key="2">
    <source>
        <dbReference type="ARBA" id="ARBA00004236"/>
    </source>
</evidence>
<keyword evidence="7 10" id="KW-1133">Transmembrane helix</keyword>
<dbReference type="RefSeq" id="WP_216839995.1">
    <property type="nucleotide sequence ID" value="NZ_JAFNJS010000012.1"/>
</dbReference>
<dbReference type="Proteomes" id="UP001595420">
    <property type="component" value="Unassembled WGS sequence"/>
</dbReference>
<feature type="transmembrane region" description="Helical" evidence="10">
    <location>
        <begin position="291"/>
        <end position="312"/>
    </location>
</feature>
<comment type="caution">
    <text evidence="12">The sequence shown here is derived from an EMBL/GenBank/DDBJ whole genome shotgun (WGS) entry which is preliminary data.</text>
</comment>
<proteinExistence type="inferred from homology"/>
<dbReference type="PANTHER" id="PTHR30576">
    <property type="entry name" value="COLANIC BIOSYNTHESIS UDP-GLUCOSE LIPID CARRIER TRANSFERASE"/>
    <property type="match status" value="1"/>
</dbReference>
<reference evidence="13" key="1">
    <citation type="journal article" date="2019" name="Int. J. Syst. Evol. Microbiol.">
        <title>The Global Catalogue of Microorganisms (GCM) 10K type strain sequencing project: providing services to taxonomists for standard genome sequencing and annotation.</title>
        <authorList>
            <consortium name="The Broad Institute Genomics Platform"/>
            <consortium name="The Broad Institute Genome Sequencing Center for Infectious Disease"/>
            <person name="Wu L."/>
            <person name="Ma J."/>
        </authorList>
    </citation>
    <scope>NUCLEOTIDE SEQUENCE [LARGE SCALE GENOMIC DNA]</scope>
    <source>
        <strain evidence="13">CGMCC 1.16855</strain>
    </source>
</reference>
<feature type="transmembrane region" description="Helical" evidence="10">
    <location>
        <begin position="33"/>
        <end position="57"/>
    </location>
</feature>
<evidence type="ECO:0000256" key="9">
    <source>
        <dbReference type="ARBA" id="ARBA00023169"/>
    </source>
</evidence>
<evidence type="ECO:0000256" key="3">
    <source>
        <dbReference type="ARBA" id="ARBA00006464"/>
    </source>
</evidence>
<name>A0ABV7C4W1_9PROT</name>
<gene>
    <name evidence="12" type="ORF">ACFOD3_26835</name>
</gene>
<keyword evidence="8 10" id="KW-0472">Membrane</keyword>
<dbReference type="InterPro" id="IPR003362">
    <property type="entry name" value="Bact_transf"/>
</dbReference>
<evidence type="ECO:0000313" key="13">
    <source>
        <dbReference type="Proteomes" id="UP001595420"/>
    </source>
</evidence>
<evidence type="ECO:0000256" key="8">
    <source>
        <dbReference type="ARBA" id="ARBA00023136"/>
    </source>
</evidence>